<dbReference type="Pfam" id="PF00378">
    <property type="entry name" value="ECH_1"/>
    <property type="match status" value="1"/>
</dbReference>
<dbReference type="SUPFAM" id="SSF52096">
    <property type="entry name" value="ClpP/crotonase"/>
    <property type="match status" value="1"/>
</dbReference>
<accession>A0ABW4SI59</accession>
<evidence type="ECO:0000256" key="5">
    <source>
        <dbReference type="ARBA" id="ARBA00036343"/>
    </source>
</evidence>
<protein>
    <recommendedName>
        <fullName evidence="8">Ethylmalonyl-CoA decarboxylase</fullName>
        <ecNumber evidence="7">4.1.1.94</ecNumber>
    </recommendedName>
    <alternativeName>
        <fullName evidence="10">Enoyl-CoA hydratase domain-containing protein 1</fullName>
    </alternativeName>
    <alternativeName>
        <fullName evidence="9">Methylmalonyl-CoA decarboxylase</fullName>
    </alternativeName>
</protein>
<evidence type="ECO:0000256" key="12">
    <source>
        <dbReference type="ARBA" id="ARBA00056546"/>
    </source>
</evidence>
<evidence type="ECO:0000256" key="9">
    <source>
        <dbReference type="ARBA" id="ARBA00042052"/>
    </source>
</evidence>
<dbReference type="RefSeq" id="WP_381538704.1">
    <property type="nucleotide sequence ID" value="NZ_JBHUGI010000032.1"/>
</dbReference>
<comment type="catalytic activity">
    <reaction evidence="6">
        <text>(2R)-ethylmalonyl-CoA + H(+) = butanoyl-CoA + CO2</text>
        <dbReference type="Rhea" id="RHEA:59540"/>
        <dbReference type="ChEBI" id="CHEBI:15378"/>
        <dbReference type="ChEBI" id="CHEBI:16526"/>
        <dbReference type="ChEBI" id="CHEBI:57371"/>
        <dbReference type="ChEBI" id="CHEBI:85316"/>
        <dbReference type="EC" id="4.1.1.94"/>
    </reaction>
    <physiologicalReaction direction="left-to-right" evidence="6">
        <dbReference type="Rhea" id="RHEA:59541"/>
    </physiologicalReaction>
</comment>
<dbReference type="InterPro" id="IPR018376">
    <property type="entry name" value="Enoyl-CoA_hyd/isom_CS"/>
</dbReference>
<comment type="catalytic activity">
    <reaction evidence="5">
        <text>(2S)-ethylmalonyl-CoA + H(+) = butanoyl-CoA + CO2</text>
        <dbReference type="Rhea" id="RHEA:32131"/>
        <dbReference type="ChEBI" id="CHEBI:15378"/>
        <dbReference type="ChEBI" id="CHEBI:16526"/>
        <dbReference type="ChEBI" id="CHEBI:57371"/>
        <dbReference type="ChEBI" id="CHEBI:60909"/>
        <dbReference type="EC" id="4.1.1.94"/>
    </reaction>
    <physiologicalReaction direction="left-to-right" evidence="5">
        <dbReference type="Rhea" id="RHEA:32132"/>
    </physiologicalReaction>
</comment>
<comment type="caution">
    <text evidence="14">The sequence shown here is derived from an EMBL/GenBank/DDBJ whole genome shotgun (WGS) entry which is preliminary data.</text>
</comment>
<comment type="similarity">
    <text evidence="2 13">Belongs to the enoyl-CoA hydratase/isomerase family.</text>
</comment>
<dbReference type="Gene3D" id="3.90.226.10">
    <property type="entry name" value="2-enoyl-CoA Hydratase, Chain A, domain 1"/>
    <property type="match status" value="1"/>
</dbReference>
<dbReference type="EC" id="4.1.1.94" evidence="7"/>
<sequence>MTYTITIENEIALFTINRPEKRNAINAEVMNGFEEFIEQIEKSPEIAFAVITGAGDQAFCSGGDLSEFHKLQTAEETLPMLNRMAGILYKIATLPIPTIALVNGSAVGGGCEIAMACDYRVVSSTAKAGFIQGTLAITTGWGGATLLFEKDGKHDRVFRFLSEAKVLSADELLEMEWATEIYEGTAENGLKNFLTPMSKIHKSVHGAYKKVAIRKWTADFMRDRMFEEARQCSILWENEAHHKAVESFLSGQTSSKI</sequence>
<evidence type="ECO:0000256" key="7">
    <source>
        <dbReference type="ARBA" id="ARBA00038883"/>
    </source>
</evidence>
<gene>
    <name evidence="14" type="ORF">ACFSFY_13100</name>
</gene>
<keyword evidence="15" id="KW-1185">Reference proteome</keyword>
<evidence type="ECO:0000313" key="14">
    <source>
        <dbReference type="EMBL" id="MFD1928973.1"/>
    </source>
</evidence>
<dbReference type="PROSITE" id="PS00166">
    <property type="entry name" value="ENOYL_COA_HYDRATASE"/>
    <property type="match status" value="1"/>
</dbReference>
<evidence type="ECO:0000256" key="4">
    <source>
        <dbReference type="ARBA" id="ARBA00023239"/>
    </source>
</evidence>
<dbReference type="InterPro" id="IPR029045">
    <property type="entry name" value="ClpP/crotonase-like_dom_sf"/>
</dbReference>
<dbReference type="InterPro" id="IPR001753">
    <property type="entry name" value="Enoyl-CoA_hydra/iso"/>
</dbReference>
<evidence type="ECO:0000256" key="3">
    <source>
        <dbReference type="ARBA" id="ARBA00022490"/>
    </source>
</evidence>
<dbReference type="PANTHER" id="PTHR11941">
    <property type="entry name" value="ENOYL-COA HYDRATASE-RELATED"/>
    <property type="match status" value="1"/>
</dbReference>
<reference evidence="15" key="1">
    <citation type="journal article" date="2019" name="Int. J. Syst. Evol. Microbiol.">
        <title>The Global Catalogue of Microorganisms (GCM) 10K type strain sequencing project: providing services to taxonomists for standard genome sequencing and annotation.</title>
        <authorList>
            <consortium name="The Broad Institute Genomics Platform"/>
            <consortium name="The Broad Institute Genome Sequencing Center for Infectious Disease"/>
            <person name="Wu L."/>
            <person name="Ma J."/>
        </authorList>
    </citation>
    <scope>NUCLEOTIDE SEQUENCE [LARGE SCALE GENOMIC DNA]</scope>
    <source>
        <strain evidence="15">CGMCC 4.7177</strain>
    </source>
</reference>
<comment type="catalytic activity">
    <reaction evidence="11">
        <text>(S)-methylmalonyl-CoA + H(+) = propanoyl-CoA + CO2</text>
        <dbReference type="Rhea" id="RHEA:61340"/>
        <dbReference type="ChEBI" id="CHEBI:15378"/>
        <dbReference type="ChEBI" id="CHEBI:16526"/>
        <dbReference type="ChEBI" id="CHEBI:57327"/>
        <dbReference type="ChEBI" id="CHEBI:57392"/>
        <dbReference type="EC" id="4.1.1.94"/>
    </reaction>
    <physiologicalReaction direction="left-to-right" evidence="11">
        <dbReference type="Rhea" id="RHEA:61341"/>
    </physiologicalReaction>
</comment>
<evidence type="ECO:0000256" key="6">
    <source>
        <dbReference type="ARBA" id="ARBA00036541"/>
    </source>
</evidence>
<name>A0ABW4SI59_9BACL</name>
<evidence type="ECO:0000256" key="10">
    <source>
        <dbReference type="ARBA" id="ARBA00042182"/>
    </source>
</evidence>
<dbReference type="Proteomes" id="UP001597218">
    <property type="component" value="Unassembled WGS sequence"/>
</dbReference>
<evidence type="ECO:0000256" key="8">
    <source>
        <dbReference type="ARBA" id="ARBA00039903"/>
    </source>
</evidence>
<dbReference type="EMBL" id="JBHUGI010000032">
    <property type="protein sequence ID" value="MFD1928973.1"/>
    <property type="molecule type" value="Genomic_DNA"/>
</dbReference>
<comment type="function">
    <text evidence="12">Decarboxylates ethylmalonyl-CoA, a potentially toxic metabolite, to form butyryl-CoA, suggesting it might be involved in metabolite proofreading. Acts preferentially on (S)-ethylmalonyl-CoA but also has some activity on the (R)-isomer. Also has methylmalonyl-CoA decarboxylase activity at lower level.</text>
</comment>
<keyword evidence="4" id="KW-0456">Lyase</keyword>
<organism evidence="14 15">
    <name type="scientific">Sporosarcina siberiensis</name>
    <dbReference type="NCBI Taxonomy" id="1365606"/>
    <lineage>
        <taxon>Bacteria</taxon>
        <taxon>Bacillati</taxon>
        <taxon>Bacillota</taxon>
        <taxon>Bacilli</taxon>
        <taxon>Bacillales</taxon>
        <taxon>Caryophanaceae</taxon>
        <taxon>Sporosarcina</taxon>
    </lineage>
</organism>
<dbReference type="PANTHER" id="PTHR11941:SF27">
    <property type="entry name" value="ETHYLMALONYL-COA DECARBOXYLASE"/>
    <property type="match status" value="1"/>
</dbReference>
<dbReference type="CDD" id="cd06558">
    <property type="entry name" value="crotonase-like"/>
    <property type="match status" value="1"/>
</dbReference>
<evidence type="ECO:0000256" key="11">
    <source>
        <dbReference type="ARBA" id="ARBA00047446"/>
    </source>
</evidence>
<keyword evidence="3" id="KW-0963">Cytoplasm</keyword>
<evidence type="ECO:0000256" key="2">
    <source>
        <dbReference type="ARBA" id="ARBA00005254"/>
    </source>
</evidence>
<evidence type="ECO:0000256" key="1">
    <source>
        <dbReference type="ARBA" id="ARBA00004514"/>
    </source>
</evidence>
<comment type="subcellular location">
    <subcellularLocation>
        <location evidence="1">Cytoplasm</location>
        <location evidence="1">Cytosol</location>
    </subcellularLocation>
</comment>
<evidence type="ECO:0000313" key="15">
    <source>
        <dbReference type="Proteomes" id="UP001597218"/>
    </source>
</evidence>
<proteinExistence type="inferred from homology"/>
<evidence type="ECO:0000256" key="13">
    <source>
        <dbReference type="RuleBase" id="RU003707"/>
    </source>
</evidence>